<dbReference type="PROSITE" id="PS51671">
    <property type="entry name" value="ACT"/>
    <property type="match status" value="2"/>
</dbReference>
<comment type="caution">
    <text evidence="3">The sequence shown here is derived from an EMBL/GenBank/DDBJ whole genome shotgun (WGS) entry which is preliminary data.</text>
</comment>
<dbReference type="Gene3D" id="3.30.70.260">
    <property type="match status" value="1"/>
</dbReference>
<evidence type="ECO:0000259" key="2">
    <source>
        <dbReference type="PROSITE" id="PS51671"/>
    </source>
</evidence>
<feature type="domain" description="ACT" evidence="2">
    <location>
        <begin position="1"/>
        <end position="75"/>
    </location>
</feature>
<dbReference type="EMBL" id="JAPEUL010000011">
    <property type="protein sequence ID" value="MCW4631353.1"/>
    <property type="molecule type" value="Genomic_DNA"/>
</dbReference>
<evidence type="ECO:0000313" key="4">
    <source>
        <dbReference type="Proteomes" id="UP001431181"/>
    </source>
</evidence>
<dbReference type="InterPro" id="IPR045865">
    <property type="entry name" value="ACT-like_dom_sf"/>
</dbReference>
<accession>A0ABT3KLA7</accession>
<protein>
    <recommendedName>
        <fullName evidence="2">ACT domain-containing protein</fullName>
    </recommendedName>
</protein>
<dbReference type="RefSeq" id="WP_265220683.1">
    <property type="nucleotide sequence ID" value="NZ_JAPEUL010000011.1"/>
</dbReference>
<name>A0ABT3KLA7_9GAMM</name>
<dbReference type="InterPro" id="IPR010043">
    <property type="entry name" value="UTase/UR"/>
</dbReference>
<dbReference type="CDD" id="cd04899">
    <property type="entry name" value="ACT_ACR-UUR-like_2"/>
    <property type="match status" value="1"/>
</dbReference>
<reference evidence="3" key="1">
    <citation type="submission" date="2022-11" db="EMBL/GenBank/DDBJ databases">
        <title>Marinomonas sp. nov., isolated from marine algae.</title>
        <authorList>
            <person name="Choi D.G."/>
            <person name="Kim J.M."/>
            <person name="Lee J.K."/>
            <person name="Baek J.H."/>
            <person name="Jeon C.O."/>
        </authorList>
    </citation>
    <scope>NUCLEOTIDE SEQUENCE</scope>
    <source>
        <strain evidence="3">KJ51-3</strain>
    </source>
</reference>
<keyword evidence="1" id="KW-0378">Hydrolase</keyword>
<dbReference type="SUPFAM" id="SSF55021">
    <property type="entry name" value="ACT-like"/>
    <property type="match status" value="1"/>
</dbReference>
<gene>
    <name evidence="3" type="ORF">ONZ52_21515</name>
</gene>
<proteinExistence type="predicted"/>
<organism evidence="3 4">
    <name type="scientific">Marinomonas rhodophyticola</name>
    <dbReference type="NCBI Taxonomy" id="2992803"/>
    <lineage>
        <taxon>Bacteria</taxon>
        <taxon>Pseudomonadati</taxon>
        <taxon>Pseudomonadota</taxon>
        <taxon>Gammaproteobacteria</taxon>
        <taxon>Oceanospirillales</taxon>
        <taxon>Oceanospirillaceae</taxon>
        <taxon>Marinomonas</taxon>
    </lineage>
</organism>
<sequence length="176" mass="20023">MTAATFEQLGLTILDAKISHTTDNYSLDSFVVMDSNDSDTNLHLDKERITLIRKTLMEQLETPSLYESVVQRHTPRILKIFNSPATAHFVSQPEEVWSALEITAPDRPGLLALIGQFFMNNNIMLHKAKIATLGERVEDTFYITEENGDLITDEESMNKICTLLKEKIDRFSQAME</sequence>
<evidence type="ECO:0000256" key="1">
    <source>
        <dbReference type="ARBA" id="ARBA00022801"/>
    </source>
</evidence>
<dbReference type="PANTHER" id="PTHR47320:SF1">
    <property type="entry name" value="BIFUNCTIONAL URIDYLYLTRANSFERASE_URIDYLYL-REMOVING ENZYME"/>
    <property type="match status" value="1"/>
</dbReference>
<feature type="domain" description="ACT" evidence="2">
    <location>
        <begin position="99"/>
        <end position="176"/>
    </location>
</feature>
<dbReference type="CDD" id="cd04900">
    <property type="entry name" value="ACT_UUR-like_1"/>
    <property type="match status" value="1"/>
</dbReference>
<dbReference type="InterPro" id="IPR002912">
    <property type="entry name" value="ACT_dom"/>
</dbReference>
<keyword evidence="4" id="KW-1185">Reference proteome</keyword>
<dbReference type="PANTHER" id="PTHR47320">
    <property type="entry name" value="BIFUNCTIONAL URIDYLYLTRANSFERASE/URIDYLYL-REMOVING ENZYME"/>
    <property type="match status" value="1"/>
</dbReference>
<evidence type="ECO:0000313" key="3">
    <source>
        <dbReference type="EMBL" id="MCW4631353.1"/>
    </source>
</evidence>
<dbReference type="Proteomes" id="UP001431181">
    <property type="component" value="Unassembled WGS sequence"/>
</dbReference>